<dbReference type="InterPro" id="IPR008271">
    <property type="entry name" value="Ser/Thr_kinase_AS"/>
</dbReference>
<name>A0ABS2FH04_9CLOT</name>
<feature type="domain" description="PASTA" evidence="9">
    <location>
        <begin position="379"/>
        <end position="445"/>
    </location>
</feature>
<keyword evidence="2 5" id="KW-0547">Nucleotide-binding</keyword>
<dbReference type="EMBL" id="JACJLL010000060">
    <property type="protein sequence ID" value="MBM6819739.1"/>
    <property type="molecule type" value="Genomic_DNA"/>
</dbReference>
<feature type="domain" description="PASTA" evidence="9">
    <location>
        <begin position="446"/>
        <end position="512"/>
    </location>
</feature>
<dbReference type="InterPro" id="IPR011009">
    <property type="entry name" value="Kinase-like_dom_sf"/>
</dbReference>
<evidence type="ECO:0000256" key="5">
    <source>
        <dbReference type="PROSITE-ProRule" id="PRU10141"/>
    </source>
</evidence>
<dbReference type="Proteomes" id="UP000767334">
    <property type="component" value="Unassembled WGS sequence"/>
</dbReference>
<comment type="caution">
    <text evidence="10">The sequence shown here is derived from an EMBL/GenBank/DDBJ whole genome shotgun (WGS) entry which is preliminary data.</text>
</comment>
<evidence type="ECO:0000256" key="2">
    <source>
        <dbReference type="ARBA" id="ARBA00022741"/>
    </source>
</evidence>
<evidence type="ECO:0000313" key="11">
    <source>
        <dbReference type="Proteomes" id="UP000767334"/>
    </source>
</evidence>
<dbReference type="PROSITE" id="PS50011">
    <property type="entry name" value="PROTEIN_KINASE_DOM"/>
    <property type="match status" value="1"/>
</dbReference>
<keyword evidence="11" id="KW-1185">Reference proteome</keyword>
<keyword evidence="4 5" id="KW-0067">ATP-binding</keyword>
<reference evidence="10 11" key="1">
    <citation type="journal article" date="2021" name="Sci. Rep.">
        <title>The distribution of antibiotic resistance genes in chicken gut microbiota commensals.</title>
        <authorList>
            <person name="Juricova H."/>
            <person name="Matiasovicova J."/>
            <person name="Kubasova T."/>
            <person name="Cejkova D."/>
            <person name="Rychlik I."/>
        </authorList>
    </citation>
    <scope>NUCLEOTIDE SEQUENCE [LARGE SCALE GENOMIC DNA]</scope>
    <source>
        <strain evidence="10 11">An435</strain>
    </source>
</reference>
<dbReference type="Gene3D" id="1.10.510.10">
    <property type="entry name" value="Transferase(Phosphotransferase) domain 1"/>
    <property type="match status" value="1"/>
</dbReference>
<evidence type="ECO:0000256" key="3">
    <source>
        <dbReference type="ARBA" id="ARBA00022777"/>
    </source>
</evidence>
<keyword evidence="3 10" id="KW-0418">Kinase</keyword>
<evidence type="ECO:0000256" key="6">
    <source>
        <dbReference type="SAM" id="MobiDB-lite"/>
    </source>
</evidence>
<feature type="compositionally biased region" description="Acidic residues" evidence="6">
    <location>
        <begin position="321"/>
        <end position="333"/>
    </location>
</feature>
<dbReference type="SMART" id="SM00740">
    <property type="entry name" value="PASTA"/>
    <property type="match status" value="3"/>
</dbReference>
<dbReference type="PROSITE" id="PS00108">
    <property type="entry name" value="PROTEIN_KINASE_ST"/>
    <property type="match status" value="1"/>
</dbReference>
<dbReference type="NCBIfam" id="NF033483">
    <property type="entry name" value="PknB_PASTA_kin"/>
    <property type="match status" value="1"/>
</dbReference>
<dbReference type="PANTHER" id="PTHR24348">
    <property type="entry name" value="SERINE/THREONINE-PROTEIN KINASE UNC-51-RELATED"/>
    <property type="match status" value="1"/>
</dbReference>
<evidence type="ECO:0000259" key="8">
    <source>
        <dbReference type="PROSITE" id="PS50011"/>
    </source>
</evidence>
<dbReference type="SUPFAM" id="SSF54184">
    <property type="entry name" value="Penicillin-binding protein 2x (pbp-2x), c-terminal domain"/>
    <property type="match status" value="1"/>
</dbReference>
<feature type="region of interest" description="Disordered" evidence="6">
    <location>
        <begin position="321"/>
        <end position="341"/>
    </location>
</feature>
<dbReference type="GO" id="GO:0016301">
    <property type="term" value="F:kinase activity"/>
    <property type="evidence" value="ECO:0007669"/>
    <property type="project" value="UniProtKB-KW"/>
</dbReference>
<feature type="domain" description="PASTA" evidence="9">
    <location>
        <begin position="513"/>
        <end position="582"/>
    </location>
</feature>
<evidence type="ECO:0000256" key="4">
    <source>
        <dbReference type="ARBA" id="ARBA00022840"/>
    </source>
</evidence>
<dbReference type="CDD" id="cd14014">
    <property type="entry name" value="STKc_PknB_like"/>
    <property type="match status" value="1"/>
</dbReference>
<evidence type="ECO:0000256" key="7">
    <source>
        <dbReference type="SAM" id="Phobius"/>
    </source>
</evidence>
<accession>A0ABS2FH04</accession>
<dbReference type="InterPro" id="IPR005543">
    <property type="entry name" value="PASTA_dom"/>
</dbReference>
<dbReference type="InterPro" id="IPR000719">
    <property type="entry name" value="Prot_kinase_dom"/>
</dbReference>
<dbReference type="PROSITE" id="PS00107">
    <property type="entry name" value="PROTEIN_KINASE_ATP"/>
    <property type="match status" value="1"/>
</dbReference>
<keyword evidence="7" id="KW-0812">Transmembrane</keyword>
<dbReference type="PANTHER" id="PTHR24348:SF22">
    <property type="entry name" value="NON-SPECIFIC SERINE_THREONINE PROTEIN KINASE"/>
    <property type="match status" value="1"/>
</dbReference>
<keyword evidence="7" id="KW-1133">Transmembrane helix</keyword>
<dbReference type="CDD" id="cd06577">
    <property type="entry name" value="PASTA_pknB"/>
    <property type="match status" value="3"/>
</dbReference>
<feature type="domain" description="Protein kinase" evidence="8">
    <location>
        <begin position="10"/>
        <end position="269"/>
    </location>
</feature>
<sequence length="691" mass="75573">MIGEVLGNRYELIEKIGEGGMAIVYKARDNKLSRLVAVKILKREFANNKDISDKFKKEATAVANFSDANIVNVLDVGHEEEGNIDYFVMEYVDGKTLKELIVENGKLNYTVAISIAIQIAKALECAHRNNIIHRDVKPQNILVTENGLVKVTDFGIAKSSTSATITNTTTIMGSAHYLSPEQAKGTFIDLRSDIYSLGIVLYEMVTGILPFDGESPVTIALKHIQSEPIEPKKHNPSIPDSLNNLIMKSISKESINRYQNCRELINDLQKIKENPNTPIGARVNYDDGRTIVMEPIRTENIVSKDAGVTSNKKVYSKSDFENDYEEEEDDDDFFESKNNSKKSKRNNKTMIIVGVIVIVIALLGGIAFGSGLFTGGGASSKSVTVPNIVGMTVDNAKKELEKLGLNIKVSETVESDEEENTILEMNPTANMQAKKGDTIEVKVSGGVAKVKVPDLRDYEINYIKDLLTQKGLEWNISEQYSENIKSGYLINQYPERDTEVPKGTTIELTISKGPEVKLVSVSNYLGQNVDAAKSDLEALGLTVILQEQKTDNESEEGVVLSQSIESGTKISVGAKITLTYGKYTAPSSIDVSQYLSVGMSLVDAINSLNTAGISYSISGGTPPEKDMNLYTVKGFTNKIKQGETVKIQVEKTQVTEPTEPSEDDTTTTDPEGGESTNVNADGDLGTDKPKN</sequence>
<feature type="region of interest" description="Disordered" evidence="6">
    <location>
        <begin position="648"/>
        <end position="691"/>
    </location>
</feature>
<evidence type="ECO:0000313" key="10">
    <source>
        <dbReference type="EMBL" id="MBM6819739.1"/>
    </source>
</evidence>
<evidence type="ECO:0000259" key="9">
    <source>
        <dbReference type="PROSITE" id="PS51178"/>
    </source>
</evidence>
<dbReference type="Gene3D" id="3.30.10.20">
    <property type="match status" value="3"/>
</dbReference>
<dbReference type="InterPro" id="IPR017441">
    <property type="entry name" value="Protein_kinase_ATP_BS"/>
</dbReference>
<dbReference type="SMART" id="SM00220">
    <property type="entry name" value="S_TKc"/>
    <property type="match status" value="1"/>
</dbReference>
<feature type="compositionally biased region" description="Low complexity" evidence="6">
    <location>
        <begin position="667"/>
        <end position="676"/>
    </location>
</feature>
<evidence type="ECO:0000256" key="1">
    <source>
        <dbReference type="ARBA" id="ARBA00022679"/>
    </source>
</evidence>
<organism evidence="10 11">
    <name type="scientific">Clostridium saudiense</name>
    <dbReference type="NCBI Taxonomy" id="1414720"/>
    <lineage>
        <taxon>Bacteria</taxon>
        <taxon>Bacillati</taxon>
        <taxon>Bacillota</taxon>
        <taxon>Clostridia</taxon>
        <taxon>Eubacteriales</taxon>
        <taxon>Clostridiaceae</taxon>
        <taxon>Clostridium</taxon>
    </lineage>
</organism>
<dbReference type="SUPFAM" id="SSF56112">
    <property type="entry name" value="Protein kinase-like (PK-like)"/>
    <property type="match status" value="1"/>
</dbReference>
<proteinExistence type="predicted"/>
<feature type="transmembrane region" description="Helical" evidence="7">
    <location>
        <begin position="350"/>
        <end position="373"/>
    </location>
</feature>
<dbReference type="InterPro" id="IPR045269">
    <property type="entry name" value="Atg1-like"/>
</dbReference>
<keyword evidence="7" id="KW-0472">Membrane</keyword>
<gene>
    <name evidence="10" type="primary">pknB</name>
    <name evidence="10" type="ORF">H6A19_10395</name>
</gene>
<feature type="binding site" evidence="5">
    <location>
        <position position="39"/>
    </location>
    <ligand>
        <name>ATP</name>
        <dbReference type="ChEBI" id="CHEBI:30616"/>
    </ligand>
</feature>
<protein>
    <submittedName>
        <fullName evidence="10">Stk1 family PASTA domain-containing Ser/Thr kinase</fullName>
    </submittedName>
</protein>
<dbReference type="PROSITE" id="PS51178">
    <property type="entry name" value="PASTA"/>
    <property type="match status" value="3"/>
</dbReference>
<dbReference type="Pfam" id="PF00069">
    <property type="entry name" value="Pkinase"/>
    <property type="match status" value="1"/>
</dbReference>
<dbReference type="Gene3D" id="3.30.200.20">
    <property type="entry name" value="Phosphorylase Kinase, domain 1"/>
    <property type="match status" value="1"/>
</dbReference>
<dbReference type="RefSeq" id="WP_195514760.1">
    <property type="nucleotide sequence ID" value="NZ_JACJLL010000060.1"/>
</dbReference>
<dbReference type="Pfam" id="PF03793">
    <property type="entry name" value="PASTA"/>
    <property type="match status" value="3"/>
</dbReference>
<keyword evidence="1" id="KW-0808">Transferase</keyword>